<evidence type="ECO:0000313" key="3">
    <source>
        <dbReference type="Proteomes" id="UP000233551"/>
    </source>
</evidence>
<comment type="caution">
    <text evidence="2">The sequence shown here is derived from an EMBL/GenBank/DDBJ whole genome shotgun (WGS) entry which is preliminary data.</text>
</comment>
<keyword evidence="3" id="KW-1185">Reference proteome</keyword>
<name>A0A2I0L211_PUNGR</name>
<accession>A0A2I0L211</accession>
<feature type="compositionally biased region" description="Basic and acidic residues" evidence="1">
    <location>
        <begin position="152"/>
        <end position="167"/>
    </location>
</feature>
<evidence type="ECO:0000313" key="2">
    <source>
        <dbReference type="EMBL" id="PKI74673.1"/>
    </source>
</evidence>
<dbReference type="AlphaFoldDB" id="A0A2I0L211"/>
<proteinExistence type="predicted"/>
<feature type="region of interest" description="Disordered" evidence="1">
    <location>
        <begin position="134"/>
        <end position="206"/>
    </location>
</feature>
<feature type="compositionally biased region" description="Polar residues" evidence="1">
    <location>
        <begin position="196"/>
        <end position="206"/>
    </location>
</feature>
<gene>
    <name evidence="2" type="ORF">CRG98_005000</name>
</gene>
<protein>
    <submittedName>
        <fullName evidence="2">Uncharacterized protein</fullName>
    </submittedName>
</protein>
<evidence type="ECO:0000256" key="1">
    <source>
        <dbReference type="SAM" id="MobiDB-lite"/>
    </source>
</evidence>
<organism evidence="2 3">
    <name type="scientific">Punica granatum</name>
    <name type="common">Pomegranate</name>
    <dbReference type="NCBI Taxonomy" id="22663"/>
    <lineage>
        <taxon>Eukaryota</taxon>
        <taxon>Viridiplantae</taxon>
        <taxon>Streptophyta</taxon>
        <taxon>Embryophyta</taxon>
        <taxon>Tracheophyta</taxon>
        <taxon>Spermatophyta</taxon>
        <taxon>Magnoliopsida</taxon>
        <taxon>eudicotyledons</taxon>
        <taxon>Gunneridae</taxon>
        <taxon>Pentapetalae</taxon>
        <taxon>rosids</taxon>
        <taxon>malvids</taxon>
        <taxon>Myrtales</taxon>
        <taxon>Lythraceae</taxon>
        <taxon>Punica</taxon>
    </lineage>
</organism>
<dbReference type="Proteomes" id="UP000233551">
    <property type="component" value="Unassembled WGS sequence"/>
</dbReference>
<sequence length="206" mass="22121">MPCRPLPPQFWPLLPVLERLSAQQSAFTEKKAQILEAKAPYCRTKLSLLSPDASYSAAKTYYKCHVQKHTNCSSYVSESNSAYCPQCGSIVGHALTTVMLVLPGMGISIITLFSKVGIRNTELLDEKVINTGMDETKEGAGDSNRGEGSGDPNRRGDGSTRKNRENPQFESSPNSGGGGLNSGHHPLIGVAGTIPQLGSSPQFRLN</sequence>
<dbReference type="EMBL" id="PGOL01000196">
    <property type="protein sequence ID" value="PKI74673.1"/>
    <property type="molecule type" value="Genomic_DNA"/>
</dbReference>
<reference evidence="2 3" key="1">
    <citation type="submission" date="2017-11" db="EMBL/GenBank/DDBJ databases">
        <title>De-novo sequencing of pomegranate (Punica granatum L.) genome.</title>
        <authorList>
            <person name="Akparov Z."/>
            <person name="Amiraslanov A."/>
            <person name="Hajiyeva S."/>
            <person name="Abbasov M."/>
            <person name="Kaur K."/>
            <person name="Hamwieh A."/>
            <person name="Solovyev V."/>
            <person name="Salamov A."/>
            <person name="Braich B."/>
            <person name="Kosarev P."/>
            <person name="Mahmoud A."/>
            <person name="Hajiyev E."/>
            <person name="Babayeva S."/>
            <person name="Izzatullayeva V."/>
            <person name="Mammadov A."/>
            <person name="Mammadov A."/>
            <person name="Sharifova S."/>
            <person name="Ojaghi J."/>
            <person name="Eynullazada K."/>
            <person name="Bayramov B."/>
            <person name="Abdulazimova A."/>
            <person name="Shahmuradov I."/>
        </authorList>
    </citation>
    <scope>NUCLEOTIDE SEQUENCE [LARGE SCALE GENOMIC DNA]</scope>
    <source>
        <strain evidence="3">cv. AG2017</strain>
        <tissue evidence="2">Leaf</tissue>
    </source>
</reference>